<name>Q01X02_SOLUE</name>
<dbReference type="HOGENOM" id="CLU_066206_0_0_0"/>
<dbReference type="AlphaFoldDB" id="Q01X02"/>
<gene>
    <name evidence="2" type="ordered locus">Acid_4854</name>
</gene>
<keyword evidence="1" id="KW-0732">Signal</keyword>
<reference evidence="2" key="1">
    <citation type="submission" date="2006-10" db="EMBL/GenBank/DDBJ databases">
        <title>Complete sequence of Solibacter usitatus Ellin6076.</title>
        <authorList>
            <consortium name="US DOE Joint Genome Institute"/>
            <person name="Copeland A."/>
            <person name="Lucas S."/>
            <person name="Lapidus A."/>
            <person name="Barry K."/>
            <person name="Detter J.C."/>
            <person name="Glavina del Rio T."/>
            <person name="Hammon N."/>
            <person name="Israni S."/>
            <person name="Dalin E."/>
            <person name="Tice H."/>
            <person name="Pitluck S."/>
            <person name="Thompson L.S."/>
            <person name="Brettin T."/>
            <person name="Bruce D."/>
            <person name="Han C."/>
            <person name="Tapia R."/>
            <person name="Gilna P."/>
            <person name="Schmutz J."/>
            <person name="Larimer F."/>
            <person name="Land M."/>
            <person name="Hauser L."/>
            <person name="Kyrpides N."/>
            <person name="Mikhailova N."/>
            <person name="Janssen P.H."/>
            <person name="Kuske C.R."/>
            <person name="Richardson P."/>
        </authorList>
    </citation>
    <scope>NUCLEOTIDE SEQUENCE</scope>
    <source>
        <strain evidence="2">Ellin6076</strain>
    </source>
</reference>
<sequence length="318" mass="33864" precursor="true">MAASAQLLVIGTALAIAASPVLAVEGAVGRTLPGVWIMPQAGVVSPKPGFRFTLLPIGYMGSISKDHLVPIAGTLVANVSADVSANYVVPQYVYKTELPKISIASTFMAPVNWVGVDASGQLNEATRNRSNANAGLADIIIQPLTVGIHFSETNNLAVSAMIFAPTGAYNRGNLSNVGMGVWTFMPNIAHTIMWEKRGLELDNLVGFDIYARNPNTQYKSGTVFHWDAMLVQYLSKRVGFGVIGSNITQITNDTSSGPFASTLHGFEGRAWGAGPMALYVAKPEKPGVTIQVRWVPEFGVTNLLSGNTLLLGLSIQFK</sequence>
<dbReference type="InterPro" id="IPR025737">
    <property type="entry name" value="FApF"/>
</dbReference>
<dbReference type="STRING" id="234267.Acid_4854"/>
<feature type="chain" id="PRO_5004163563" description="Transporter" evidence="1">
    <location>
        <begin position="24"/>
        <end position="318"/>
    </location>
</feature>
<protein>
    <recommendedName>
        <fullName evidence="3">Transporter</fullName>
    </recommendedName>
</protein>
<organism evidence="2">
    <name type="scientific">Solibacter usitatus (strain Ellin6076)</name>
    <dbReference type="NCBI Taxonomy" id="234267"/>
    <lineage>
        <taxon>Bacteria</taxon>
        <taxon>Pseudomonadati</taxon>
        <taxon>Acidobacteriota</taxon>
        <taxon>Terriglobia</taxon>
        <taxon>Bryobacterales</taxon>
        <taxon>Solibacteraceae</taxon>
        <taxon>Candidatus Solibacter</taxon>
    </lineage>
</organism>
<evidence type="ECO:0008006" key="3">
    <source>
        <dbReference type="Google" id="ProtNLM"/>
    </source>
</evidence>
<dbReference type="Pfam" id="PF13557">
    <property type="entry name" value="Phenol_MetA_deg"/>
    <property type="match status" value="1"/>
</dbReference>
<evidence type="ECO:0000313" key="2">
    <source>
        <dbReference type="EMBL" id="ABJ85813.1"/>
    </source>
</evidence>
<dbReference type="eggNOG" id="COG4313">
    <property type="taxonomic scope" value="Bacteria"/>
</dbReference>
<feature type="signal peptide" evidence="1">
    <location>
        <begin position="1"/>
        <end position="23"/>
    </location>
</feature>
<accession>Q01X02</accession>
<dbReference type="InParanoid" id="Q01X02"/>
<dbReference type="KEGG" id="sus:Acid_4854"/>
<evidence type="ECO:0000256" key="1">
    <source>
        <dbReference type="SAM" id="SignalP"/>
    </source>
</evidence>
<dbReference type="EMBL" id="CP000473">
    <property type="protein sequence ID" value="ABJ85813.1"/>
    <property type="molecule type" value="Genomic_DNA"/>
</dbReference>
<proteinExistence type="predicted"/>
<dbReference type="OrthoDB" id="191143at2"/>